<sequence length="202" mass="22098">MAGEVDRVIIAVDRAVQRHEAGGRDPVGRKAGGIDDQRLGAGGQRAGDRDIGGQGDRRAEIAVRIRVEDRLAQFGIGAGRIILRQSYRGENARERQRHPADPSQQRAPARDRAGGGRVPAMRLFHAVHLSISFNEKSRKNVDRRGNATGLKTRAAERPTPPSTSHAPFWQPLARADESGGLAPRRRQRFAPGRNGAERLTEC</sequence>
<feature type="region of interest" description="Disordered" evidence="1">
    <location>
        <begin position="89"/>
        <end position="116"/>
    </location>
</feature>
<accession>A0AA41ZBE0</accession>
<evidence type="ECO:0000313" key="2">
    <source>
        <dbReference type="EMBL" id="MCW6536504.1"/>
    </source>
</evidence>
<feature type="region of interest" description="Disordered" evidence="1">
    <location>
        <begin position="20"/>
        <end position="56"/>
    </location>
</feature>
<dbReference type="Proteomes" id="UP001165565">
    <property type="component" value="Unassembled WGS sequence"/>
</dbReference>
<comment type="caution">
    <text evidence="2">The sequence shown here is derived from an EMBL/GenBank/DDBJ whole genome shotgun (WGS) entry which is preliminary data.</text>
</comment>
<evidence type="ECO:0000256" key="1">
    <source>
        <dbReference type="SAM" id="MobiDB-lite"/>
    </source>
</evidence>
<feature type="compositionally biased region" description="Basic and acidic residues" evidence="1">
    <location>
        <begin position="20"/>
        <end position="38"/>
    </location>
</feature>
<feature type="compositionally biased region" description="Basic and acidic residues" evidence="1">
    <location>
        <begin position="90"/>
        <end position="100"/>
    </location>
</feature>
<reference evidence="2" key="1">
    <citation type="submission" date="2022-06" db="EMBL/GenBank/DDBJ databases">
        <title>Sphingomonas sp. nov. isolated from rhizosphere soil of tomato.</title>
        <authorList>
            <person name="Dong H."/>
            <person name="Gao R."/>
        </authorList>
    </citation>
    <scope>NUCLEOTIDE SEQUENCE</scope>
    <source>
        <strain evidence="2">MMSM24</strain>
    </source>
</reference>
<evidence type="ECO:0000313" key="3">
    <source>
        <dbReference type="Proteomes" id="UP001165565"/>
    </source>
</evidence>
<dbReference type="EMBL" id="JANFAV010000013">
    <property type="protein sequence ID" value="MCW6536504.1"/>
    <property type="molecule type" value="Genomic_DNA"/>
</dbReference>
<feature type="compositionally biased region" description="Basic and acidic residues" evidence="1">
    <location>
        <begin position="46"/>
        <end position="56"/>
    </location>
</feature>
<keyword evidence="3" id="KW-1185">Reference proteome</keyword>
<dbReference type="AlphaFoldDB" id="A0AA41ZBE0"/>
<gene>
    <name evidence="2" type="ORF">NEE01_17135</name>
</gene>
<proteinExistence type="predicted"/>
<feature type="region of interest" description="Disordered" evidence="1">
    <location>
        <begin position="137"/>
        <end position="202"/>
    </location>
</feature>
<organism evidence="2 3">
    <name type="scientific">Sphingomonas lycopersici</name>
    <dbReference type="NCBI Taxonomy" id="2951807"/>
    <lineage>
        <taxon>Bacteria</taxon>
        <taxon>Pseudomonadati</taxon>
        <taxon>Pseudomonadota</taxon>
        <taxon>Alphaproteobacteria</taxon>
        <taxon>Sphingomonadales</taxon>
        <taxon>Sphingomonadaceae</taxon>
        <taxon>Sphingomonas</taxon>
    </lineage>
</organism>
<protein>
    <submittedName>
        <fullName evidence="2">Uncharacterized protein</fullName>
    </submittedName>
</protein>
<name>A0AA41ZBE0_9SPHN</name>